<gene>
    <name evidence="1" type="ORF">GUJ93_ZPchr0009g739</name>
</gene>
<dbReference type="OrthoDB" id="751288at2759"/>
<proteinExistence type="predicted"/>
<protein>
    <recommendedName>
        <fullName evidence="3">60S ribosomal protein L32</fullName>
    </recommendedName>
</protein>
<dbReference type="PANTHER" id="PTHR23413">
    <property type="entry name" value="60S RIBOSOMAL PROTEIN L32 AND DNA-DIRECTED RNA POLYMERASE II, SUBUNIT N"/>
    <property type="match status" value="1"/>
</dbReference>
<evidence type="ECO:0000313" key="2">
    <source>
        <dbReference type="Proteomes" id="UP000729402"/>
    </source>
</evidence>
<dbReference type="Proteomes" id="UP000729402">
    <property type="component" value="Unassembled WGS sequence"/>
</dbReference>
<dbReference type="GO" id="GO:0022625">
    <property type="term" value="C:cytosolic large ribosomal subunit"/>
    <property type="evidence" value="ECO:0007669"/>
    <property type="project" value="TreeGrafter"/>
</dbReference>
<reference evidence="1" key="1">
    <citation type="journal article" date="2021" name="bioRxiv">
        <title>Whole Genome Assembly and Annotation of Northern Wild Rice, Zizania palustris L., Supports a Whole Genome Duplication in the Zizania Genus.</title>
        <authorList>
            <person name="Haas M."/>
            <person name="Kono T."/>
            <person name="Macchietto M."/>
            <person name="Millas R."/>
            <person name="McGilp L."/>
            <person name="Shao M."/>
            <person name="Duquette J."/>
            <person name="Hirsch C.N."/>
            <person name="Kimball J."/>
        </authorList>
    </citation>
    <scope>NUCLEOTIDE SEQUENCE</scope>
    <source>
        <tissue evidence="1">Fresh leaf tissue</tissue>
    </source>
</reference>
<dbReference type="PANTHER" id="PTHR23413:SF1">
    <property type="entry name" value="RIBOSOMAL PROTEIN L32"/>
    <property type="match status" value="1"/>
</dbReference>
<dbReference type="EMBL" id="JAAALK010000289">
    <property type="protein sequence ID" value="KAG8049740.1"/>
    <property type="molecule type" value="Genomic_DNA"/>
</dbReference>
<dbReference type="Pfam" id="PF01655">
    <property type="entry name" value="Ribosomal_L32e"/>
    <property type="match status" value="1"/>
</dbReference>
<organism evidence="1 2">
    <name type="scientific">Zizania palustris</name>
    <name type="common">Northern wild rice</name>
    <dbReference type="NCBI Taxonomy" id="103762"/>
    <lineage>
        <taxon>Eukaryota</taxon>
        <taxon>Viridiplantae</taxon>
        <taxon>Streptophyta</taxon>
        <taxon>Embryophyta</taxon>
        <taxon>Tracheophyta</taxon>
        <taxon>Spermatophyta</taxon>
        <taxon>Magnoliopsida</taxon>
        <taxon>Liliopsida</taxon>
        <taxon>Poales</taxon>
        <taxon>Poaceae</taxon>
        <taxon>BOP clade</taxon>
        <taxon>Oryzoideae</taxon>
        <taxon>Oryzeae</taxon>
        <taxon>Zizaniinae</taxon>
        <taxon>Zizania</taxon>
    </lineage>
</organism>
<dbReference type="AlphaFoldDB" id="A0A8J5V360"/>
<dbReference type="GO" id="GO:0003735">
    <property type="term" value="F:structural constituent of ribosome"/>
    <property type="evidence" value="ECO:0007669"/>
    <property type="project" value="InterPro"/>
</dbReference>
<name>A0A8J5V360_ZIZPA</name>
<comment type="caution">
    <text evidence="1">The sequence shown here is derived from an EMBL/GenBank/DDBJ whole genome shotgun (WGS) entry which is preliminary data.</text>
</comment>
<keyword evidence="2" id="KW-1185">Reference proteome</keyword>
<dbReference type="InterPro" id="IPR001515">
    <property type="entry name" value="Ribosomal_eL32"/>
</dbReference>
<evidence type="ECO:0008006" key="3">
    <source>
        <dbReference type="Google" id="ProtNLM"/>
    </source>
</evidence>
<reference evidence="1" key="2">
    <citation type="submission" date="2021-02" db="EMBL/GenBank/DDBJ databases">
        <authorList>
            <person name="Kimball J.A."/>
            <person name="Haas M.W."/>
            <person name="Macchietto M."/>
            <person name="Kono T."/>
            <person name="Duquette J."/>
            <person name="Shao M."/>
        </authorList>
    </citation>
    <scope>NUCLEOTIDE SEQUENCE</scope>
    <source>
        <tissue evidence="1">Fresh leaf tissue</tissue>
    </source>
</reference>
<dbReference type="SMART" id="SM01393">
    <property type="entry name" value="Ribosomal_L32e"/>
    <property type="match status" value="1"/>
</dbReference>
<evidence type="ECO:0000313" key="1">
    <source>
        <dbReference type="EMBL" id="KAG8049740.1"/>
    </source>
</evidence>
<dbReference type="GO" id="GO:0006412">
    <property type="term" value="P:translation"/>
    <property type="evidence" value="ECO:0007669"/>
    <property type="project" value="InterPro"/>
</dbReference>
<accession>A0A8J5V360</accession>
<sequence>MPNIGYDSDKKTRHYLSNKFKKFVVLNVSELVLLMMHNRAYCAEIANDVSTKKHKEIVEHAAQLDIVVINKLARLLSQEDE</sequence>